<feature type="signal peptide" evidence="1">
    <location>
        <begin position="1"/>
        <end position="20"/>
    </location>
</feature>
<dbReference type="InterPro" id="IPR011658">
    <property type="entry name" value="PA14_dom"/>
</dbReference>
<feature type="chain" id="PRO_5001808291" evidence="1">
    <location>
        <begin position="21"/>
        <end position="998"/>
    </location>
</feature>
<evidence type="ECO:0000313" key="5">
    <source>
        <dbReference type="Proteomes" id="UP000028837"/>
    </source>
</evidence>
<keyword evidence="1" id="KW-0732">Signal</keyword>
<dbReference type="PROSITE" id="PS50820">
    <property type="entry name" value="LCCL"/>
    <property type="match status" value="1"/>
</dbReference>
<dbReference type="PANTHER" id="PTHR31331">
    <property type="entry name" value="LCCL DOMAIN PROTEIN (AFU_ORTHOLOGUE AFUA_5G08630)"/>
    <property type="match status" value="1"/>
</dbReference>
<dbReference type="InterPro" id="IPR037524">
    <property type="entry name" value="PA14/GLEYA"/>
</dbReference>
<dbReference type="SUPFAM" id="SSF69848">
    <property type="entry name" value="LCCL domain"/>
    <property type="match status" value="1"/>
</dbReference>
<dbReference type="AlphaFoldDB" id="A0A086JGB2"/>
<evidence type="ECO:0000259" key="3">
    <source>
        <dbReference type="PROSITE" id="PS51820"/>
    </source>
</evidence>
<dbReference type="Gene3D" id="2.60.120.430">
    <property type="entry name" value="Galactose-binding lectin"/>
    <property type="match status" value="1"/>
</dbReference>
<dbReference type="Pfam" id="PF03815">
    <property type="entry name" value="LCCL"/>
    <property type="match status" value="1"/>
</dbReference>
<feature type="domain" description="PA14" evidence="3">
    <location>
        <begin position="217"/>
        <end position="384"/>
    </location>
</feature>
<dbReference type="SMART" id="SM00758">
    <property type="entry name" value="PA14"/>
    <property type="match status" value="1"/>
</dbReference>
<name>A0A086JGB2_TOXGO</name>
<gene>
    <name evidence="4" type="ORF">TGDOM2_256040</name>
</gene>
<dbReference type="Gene3D" id="2.170.130.20">
    <property type="entry name" value="LCCL-like domain"/>
    <property type="match status" value="1"/>
</dbReference>
<dbReference type="Gene3D" id="3.90.182.10">
    <property type="entry name" value="Toxin - Anthrax Protective Antigen,domain 1"/>
    <property type="match status" value="1"/>
</dbReference>
<dbReference type="Pfam" id="PF07691">
    <property type="entry name" value="PA14"/>
    <property type="match status" value="1"/>
</dbReference>
<dbReference type="InterPro" id="IPR000421">
    <property type="entry name" value="FA58C"/>
</dbReference>
<reference evidence="4 5" key="1">
    <citation type="submission" date="2014-02" db="EMBL/GenBank/DDBJ databases">
        <authorList>
            <person name="Sibley D."/>
            <person name="Venepally P."/>
            <person name="Karamycheva S."/>
            <person name="Hadjithomas M."/>
            <person name="Khan A."/>
            <person name="Brunk B."/>
            <person name="Roos D."/>
            <person name="Caler E."/>
            <person name="Lorenzi H."/>
        </authorList>
    </citation>
    <scope>NUCLEOTIDE SEQUENCE [LARGE SCALE GENOMIC DNA]</scope>
    <source>
        <strain evidence="4 5">GAB2-2007-GAL-DOM2</strain>
    </source>
</reference>
<evidence type="ECO:0000256" key="1">
    <source>
        <dbReference type="SAM" id="SignalP"/>
    </source>
</evidence>
<evidence type="ECO:0000313" key="4">
    <source>
        <dbReference type="EMBL" id="KFG31180.1"/>
    </source>
</evidence>
<dbReference type="SMART" id="SM00603">
    <property type="entry name" value="LCCL"/>
    <property type="match status" value="1"/>
</dbReference>
<protein>
    <submittedName>
        <fullName evidence="4">PA14 domain-containing protein</fullName>
    </submittedName>
</protein>
<dbReference type="Pfam" id="PF00754">
    <property type="entry name" value="F5_F8_type_C"/>
    <property type="match status" value="1"/>
</dbReference>
<dbReference type="SUPFAM" id="SSF56988">
    <property type="entry name" value="Anthrax protective antigen"/>
    <property type="match status" value="1"/>
</dbReference>
<dbReference type="VEuPathDB" id="ToxoDB:TGDOM2_256040"/>
<dbReference type="SUPFAM" id="SSF49785">
    <property type="entry name" value="Galactose-binding domain-like"/>
    <property type="match status" value="2"/>
</dbReference>
<sequence length="998" mass="108811">MMLGRLLFAASIIPWQQCLAQDVGYNLGPLQQLTQFRKQHRRTVDGRLCAAAFVQDDQTYTDCTGARAPDGKAGGEWCYVEVQLLGKGGRDWNWCIPPINYDKVRSKSREAFEMKATEAEKMIARLDGSISRVDDMLHRHSATCGSRHDSVGRQVEKIEKVLSHSRSCLKKVEEASGKIGALEKDIIVIQNDIATSRRRLFAQPENCETVPGYEDEPFPDGIKGYYYGNARFSGAPRAIRIDRAIDFVFAGAGPVEGLTSQQYSIRWDGYLLAPRSGDFTFSIETDSGVRVFLNQQPIIVDRMPPATETDAIGDKIVPLTAVAGHPGSHTTESVPLELTAGEKYKLRVELVHTCHFKYENSDSASLKLSWQSPGVKKEVISGKYFFTSSPSSPVKVSGLDPQLFQISLLYSGEKAFADSEQFVVADIPQKYQGMKTIRGPSDPAVDYFEFSANMPVDVYVASSGRATLPLSPSEKQPWTAHDTGDDLSVYRGTNPLSSALDSSLMKIWQISFPEGGLISLDVTDKGVPFLLFLEGKKANAQSCGGQQQVLSLVGGPTFAECEASSELSEEFGCQAALNGRNMDVKNGVWRTAGGNGVGEYIVVRFNRPVQITHFRFKPRGDAVTWPSEIVLSFSGDGDDEAGDTFGILHTQSMEHNSYKLKQPAITNYVRATISQMYVNGEDSGGSFEFLGTACSLPEEGLDTEAETPKFAIDNCASTMEDIPELLPLQEGEQFFAVCPRSCALSLEGYVYGTDVYAPESSLCKAALHSGVCSAFSACRMLVTVTGPRKSFPASSQNGISSYAHGPSDSSLSFSKTSCTESLLSRAPIKYKISFGTGAPESGWLLDNGSVKRRQQGVVYGWLRPAEATKCPELGFSNPLNKEGILFPPAASSDECKRGADCRTNFWSLSVPDNGRYRVEVQLGNPCSPTAATNYLQVNGTPVAHGVKLEKGRFYVATADVDVTDKIIVLSSLCDITGNTKELCEDAVTTIMNVIIEKM</sequence>
<dbReference type="EMBL" id="AHZU02001553">
    <property type="protein sequence ID" value="KFG31180.1"/>
    <property type="molecule type" value="Genomic_DNA"/>
</dbReference>
<comment type="caution">
    <text evidence="4">The sequence shown here is derived from an EMBL/GenBank/DDBJ whole genome shotgun (WGS) entry which is preliminary data.</text>
</comment>
<dbReference type="InterPro" id="IPR004043">
    <property type="entry name" value="LCCL"/>
</dbReference>
<dbReference type="Gene3D" id="2.60.120.260">
    <property type="entry name" value="Galactose-binding domain-like"/>
    <property type="match status" value="1"/>
</dbReference>
<evidence type="ECO:0000259" key="2">
    <source>
        <dbReference type="PROSITE" id="PS50820"/>
    </source>
</evidence>
<feature type="domain" description="LCCL" evidence="2">
    <location>
        <begin position="715"/>
        <end position="811"/>
    </location>
</feature>
<dbReference type="InterPro" id="IPR051957">
    <property type="entry name" value="CRISP-LCCL_domain"/>
</dbReference>
<proteinExistence type="predicted"/>
<dbReference type="InterPro" id="IPR036609">
    <property type="entry name" value="LCCL_sf"/>
</dbReference>
<dbReference type="Proteomes" id="UP000028837">
    <property type="component" value="Unassembled WGS sequence"/>
</dbReference>
<accession>A0A086JGB2</accession>
<dbReference type="PROSITE" id="PS51820">
    <property type="entry name" value="PA14"/>
    <property type="match status" value="1"/>
</dbReference>
<organism evidence="4 5">
    <name type="scientific">Toxoplasma gondii GAB2-2007-GAL-DOM2</name>
    <dbReference type="NCBI Taxonomy" id="1130820"/>
    <lineage>
        <taxon>Eukaryota</taxon>
        <taxon>Sar</taxon>
        <taxon>Alveolata</taxon>
        <taxon>Apicomplexa</taxon>
        <taxon>Conoidasida</taxon>
        <taxon>Coccidia</taxon>
        <taxon>Eucoccidiorida</taxon>
        <taxon>Eimeriorina</taxon>
        <taxon>Sarcocystidae</taxon>
        <taxon>Toxoplasma</taxon>
    </lineage>
</organism>
<dbReference type="OrthoDB" id="354137at2759"/>
<dbReference type="PANTHER" id="PTHR31331:SF1">
    <property type="entry name" value="CYSTEINE RICH SECRETORY PROTEIN LCCL DOMAIN CONTAINING 2"/>
    <property type="match status" value="1"/>
</dbReference>
<dbReference type="InterPro" id="IPR008979">
    <property type="entry name" value="Galactose-bd-like_sf"/>
</dbReference>